<evidence type="ECO:0000313" key="2">
    <source>
        <dbReference type="EMBL" id="OMO87783.1"/>
    </source>
</evidence>
<name>A0A1R3IYZ4_COCAP</name>
<comment type="caution">
    <text evidence="2">The sequence shown here is derived from an EMBL/GenBank/DDBJ whole genome shotgun (WGS) entry which is preliminary data.</text>
</comment>
<feature type="region of interest" description="Disordered" evidence="1">
    <location>
        <begin position="1"/>
        <end position="21"/>
    </location>
</feature>
<evidence type="ECO:0000313" key="3">
    <source>
        <dbReference type="Proteomes" id="UP000188268"/>
    </source>
</evidence>
<accession>A0A1R3IYZ4</accession>
<proteinExistence type="predicted"/>
<reference evidence="2 3" key="1">
    <citation type="submission" date="2013-09" db="EMBL/GenBank/DDBJ databases">
        <title>Corchorus capsularis genome sequencing.</title>
        <authorList>
            <person name="Alam M."/>
            <person name="Haque M.S."/>
            <person name="Islam M.S."/>
            <person name="Emdad E.M."/>
            <person name="Islam M.M."/>
            <person name="Ahmed B."/>
            <person name="Halim A."/>
            <person name="Hossen Q.M.M."/>
            <person name="Hossain M.Z."/>
            <person name="Ahmed R."/>
            <person name="Khan M.M."/>
            <person name="Islam R."/>
            <person name="Rashid M.M."/>
            <person name="Khan S.A."/>
            <person name="Rahman M.S."/>
            <person name="Alam M."/>
        </authorList>
    </citation>
    <scope>NUCLEOTIDE SEQUENCE [LARGE SCALE GENOMIC DNA]</scope>
    <source>
        <strain evidence="3">cv. CVL-1</strain>
        <tissue evidence="2">Whole seedling</tissue>
    </source>
</reference>
<feature type="compositionally biased region" description="Polar residues" evidence="1">
    <location>
        <begin position="7"/>
        <end position="21"/>
    </location>
</feature>
<dbReference type="AlphaFoldDB" id="A0A1R3IYZ4"/>
<evidence type="ECO:0000256" key="1">
    <source>
        <dbReference type="SAM" id="MobiDB-lite"/>
    </source>
</evidence>
<sequence>MEPSDVAHQSSPHHGPSLNES</sequence>
<organism evidence="2 3">
    <name type="scientific">Corchorus capsularis</name>
    <name type="common">Jute</name>
    <dbReference type="NCBI Taxonomy" id="210143"/>
    <lineage>
        <taxon>Eukaryota</taxon>
        <taxon>Viridiplantae</taxon>
        <taxon>Streptophyta</taxon>
        <taxon>Embryophyta</taxon>
        <taxon>Tracheophyta</taxon>
        <taxon>Spermatophyta</taxon>
        <taxon>Magnoliopsida</taxon>
        <taxon>eudicotyledons</taxon>
        <taxon>Gunneridae</taxon>
        <taxon>Pentapetalae</taxon>
        <taxon>rosids</taxon>
        <taxon>malvids</taxon>
        <taxon>Malvales</taxon>
        <taxon>Malvaceae</taxon>
        <taxon>Grewioideae</taxon>
        <taxon>Apeibeae</taxon>
        <taxon>Corchorus</taxon>
    </lineage>
</organism>
<dbReference type="Gramene" id="OMO87783">
    <property type="protein sequence ID" value="OMO87783"/>
    <property type="gene ID" value="CCACVL1_08761"/>
</dbReference>
<dbReference type="Proteomes" id="UP000188268">
    <property type="component" value="Unassembled WGS sequence"/>
</dbReference>
<protein>
    <submittedName>
        <fullName evidence="2">Uncharacterized protein</fullName>
    </submittedName>
</protein>
<gene>
    <name evidence="2" type="ORF">CCACVL1_08761</name>
</gene>
<keyword evidence="3" id="KW-1185">Reference proteome</keyword>
<dbReference type="EMBL" id="AWWV01009153">
    <property type="protein sequence ID" value="OMO87783.1"/>
    <property type="molecule type" value="Genomic_DNA"/>
</dbReference>